<sequence>MEGGQSTNVLPNYYDVLNVAYHSSPHDVPEAFYRLMRDPEAKKHYGQEAFNAYDCLSNPVDRTSYNEFYFNTPVWYSKPLWIAYRNERRRLEEKQLRHDREAREQAPEQAPLALVKATATPTSQLNGDPLCEIDIADTSDIVDTVDTPESTESNLVTEAEDGPTVDQALSELTTKIGTGASAEVSIETLAEVSMEVSTKKKKRTRRRGVKRSAARNKITEEEKTLLEKTDIVEVVVDKGGQNGQIDYKGDNGNDSGKKVSNKASDKAGNNTGNSDHKIAGNNTNKTNGERARNLGKMLARSRWADPNICSDGLTGHPHESWEVKAGIVNCMNCKVSRCGSILRCVKCSTVFCNKCYTKTTTVRQRNVEAAA</sequence>
<evidence type="ECO:0000313" key="3">
    <source>
        <dbReference type="Proteomes" id="UP001642482"/>
    </source>
</evidence>
<comment type="caution">
    <text evidence="2">The sequence shown here is derived from an EMBL/GenBank/DDBJ whole genome shotgun (WGS) entry which is preliminary data.</text>
</comment>
<organism evidence="2 3">
    <name type="scientific">Sporothrix eucalyptigena</name>
    <dbReference type="NCBI Taxonomy" id="1812306"/>
    <lineage>
        <taxon>Eukaryota</taxon>
        <taxon>Fungi</taxon>
        <taxon>Dikarya</taxon>
        <taxon>Ascomycota</taxon>
        <taxon>Pezizomycotina</taxon>
        <taxon>Sordariomycetes</taxon>
        <taxon>Sordariomycetidae</taxon>
        <taxon>Ophiostomatales</taxon>
        <taxon>Ophiostomataceae</taxon>
        <taxon>Sporothrix</taxon>
    </lineage>
</organism>
<dbReference type="Proteomes" id="UP001642482">
    <property type="component" value="Unassembled WGS sequence"/>
</dbReference>
<evidence type="ECO:0000256" key="1">
    <source>
        <dbReference type="SAM" id="MobiDB-lite"/>
    </source>
</evidence>
<gene>
    <name evidence="2" type="ORF">SEUCBS140593_008707</name>
</gene>
<keyword evidence="3" id="KW-1185">Reference proteome</keyword>
<dbReference type="SUPFAM" id="SSF46565">
    <property type="entry name" value="Chaperone J-domain"/>
    <property type="match status" value="1"/>
</dbReference>
<evidence type="ECO:0000313" key="2">
    <source>
        <dbReference type="EMBL" id="CAK7233754.1"/>
    </source>
</evidence>
<accession>A0ABP0CNT1</accession>
<feature type="region of interest" description="Disordered" evidence="1">
    <location>
        <begin position="241"/>
        <end position="289"/>
    </location>
</feature>
<feature type="compositionally biased region" description="Polar residues" evidence="1">
    <location>
        <begin position="147"/>
        <end position="156"/>
    </location>
</feature>
<reference evidence="2 3" key="1">
    <citation type="submission" date="2024-01" db="EMBL/GenBank/DDBJ databases">
        <authorList>
            <person name="Allen C."/>
            <person name="Tagirdzhanova G."/>
        </authorList>
    </citation>
    <scope>NUCLEOTIDE SEQUENCE [LARGE SCALE GENOMIC DNA]</scope>
</reference>
<dbReference type="EMBL" id="CAWUHD010000125">
    <property type="protein sequence ID" value="CAK7233754.1"/>
    <property type="molecule type" value="Genomic_DNA"/>
</dbReference>
<protein>
    <recommendedName>
        <fullName evidence="4">J domain-containing protein</fullName>
    </recommendedName>
</protein>
<dbReference type="InterPro" id="IPR036869">
    <property type="entry name" value="J_dom_sf"/>
</dbReference>
<name>A0ABP0CNT1_9PEZI</name>
<evidence type="ECO:0008006" key="4">
    <source>
        <dbReference type="Google" id="ProtNLM"/>
    </source>
</evidence>
<feature type="region of interest" description="Disordered" evidence="1">
    <location>
        <begin position="144"/>
        <end position="163"/>
    </location>
</feature>
<feature type="compositionally biased region" description="Basic and acidic residues" evidence="1">
    <location>
        <begin position="247"/>
        <end position="257"/>
    </location>
</feature>
<proteinExistence type="predicted"/>